<dbReference type="EMBL" id="JAPCKK010000014">
    <property type="protein sequence ID" value="MDP4096920.1"/>
    <property type="molecule type" value="Genomic_DNA"/>
</dbReference>
<reference evidence="3 4" key="1">
    <citation type="submission" date="2022-10" db="EMBL/GenBank/DDBJ databases">
        <title>Paenibacillus description and whole genome data of maize root bacterial community.</title>
        <authorList>
            <person name="Marton D."/>
            <person name="Farkas M."/>
            <person name="Cserhati M."/>
        </authorList>
    </citation>
    <scope>NUCLEOTIDE SEQUENCE [LARGE SCALE GENOMIC DNA]</scope>
    <source>
        <strain evidence="3 4">P96</strain>
    </source>
</reference>
<dbReference type="Gene3D" id="3.30.70.330">
    <property type="match status" value="1"/>
</dbReference>
<organism evidence="3 4">
    <name type="scientific">Paenibacillus zeirhizosphaerae</name>
    <dbReference type="NCBI Taxonomy" id="2987519"/>
    <lineage>
        <taxon>Bacteria</taxon>
        <taxon>Bacillati</taxon>
        <taxon>Bacillota</taxon>
        <taxon>Bacilli</taxon>
        <taxon>Bacillales</taxon>
        <taxon>Paenibacillaceae</taxon>
        <taxon>Paenibacillus</taxon>
    </lineage>
</organism>
<dbReference type="Gene3D" id="3.30.1370.160">
    <property type="match status" value="1"/>
</dbReference>
<dbReference type="Proteomes" id="UP001241848">
    <property type="component" value="Unassembled WGS sequence"/>
</dbReference>
<evidence type="ECO:0000313" key="3">
    <source>
        <dbReference type="EMBL" id="MDP4096920.1"/>
    </source>
</evidence>
<dbReference type="InterPro" id="IPR002942">
    <property type="entry name" value="S4_RNA-bd"/>
</dbReference>
<evidence type="ECO:0000259" key="2">
    <source>
        <dbReference type="SMART" id="SM00363"/>
    </source>
</evidence>
<dbReference type="RefSeq" id="WP_305754528.1">
    <property type="nucleotide sequence ID" value="NZ_JAPCKK010000014.1"/>
</dbReference>
<dbReference type="InterPro" id="IPR048443">
    <property type="entry name" value="RqcP2_N"/>
</dbReference>
<gene>
    <name evidence="3" type="ORF">OIN60_09075</name>
</gene>
<comment type="caution">
    <text evidence="3">The sequence shown here is derived from an EMBL/GenBank/DDBJ whole genome shotgun (WGS) entry which is preliminary data.</text>
</comment>
<dbReference type="Pfam" id="PF17774">
    <property type="entry name" value="YlmH_RBD"/>
    <property type="match status" value="1"/>
</dbReference>
<dbReference type="SMART" id="SM00363">
    <property type="entry name" value="S4"/>
    <property type="match status" value="1"/>
</dbReference>
<protein>
    <submittedName>
        <fullName evidence="3">YlmH/Sll1252 family protein</fullName>
    </submittedName>
</protein>
<dbReference type="SUPFAM" id="SSF55174">
    <property type="entry name" value="Alpha-L RNA-binding motif"/>
    <property type="match status" value="1"/>
</dbReference>
<proteinExistence type="predicted"/>
<accession>A0ABT9FQN2</accession>
<dbReference type="PROSITE" id="PS50889">
    <property type="entry name" value="S4"/>
    <property type="match status" value="1"/>
</dbReference>
<dbReference type="Gene3D" id="3.10.290.10">
    <property type="entry name" value="RNA-binding S4 domain"/>
    <property type="match status" value="1"/>
</dbReference>
<evidence type="ECO:0000313" key="4">
    <source>
        <dbReference type="Proteomes" id="UP001241848"/>
    </source>
</evidence>
<dbReference type="InterPro" id="IPR040591">
    <property type="entry name" value="RqcP2_RBD"/>
</dbReference>
<evidence type="ECO:0000256" key="1">
    <source>
        <dbReference type="PROSITE-ProRule" id="PRU00182"/>
    </source>
</evidence>
<dbReference type="InterPro" id="IPR012677">
    <property type="entry name" value="Nucleotide-bd_a/b_plait_sf"/>
</dbReference>
<keyword evidence="1" id="KW-0694">RNA-binding</keyword>
<feature type="domain" description="RNA-binding S4" evidence="2">
    <location>
        <begin position="184"/>
        <end position="241"/>
    </location>
</feature>
<name>A0ABT9FQN2_9BACL</name>
<dbReference type="Pfam" id="PF21278">
    <property type="entry name" value="YlmH_1st"/>
    <property type="match status" value="1"/>
</dbReference>
<dbReference type="InterPro" id="IPR036986">
    <property type="entry name" value="S4_RNA-bd_sf"/>
</dbReference>
<keyword evidence="4" id="KW-1185">Reference proteome</keyword>
<dbReference type="CDD" id="cd00165">
    <property type="entry name" value="S4"/>
    <property type="match status" value="1"/>
</dbReference>
<sequence>MRTEIYAHFHPDEKEFVDRAWEWVERAGQFHEHKLTDFLDPRQAYILGTLAARRNDVQIRFDGGYEAAERKRALVAPDYSYLEDEEMDMQVLAISSDDKKIGELEHGDYMGAVLALGIKRGKIGDIHVLDDGCHIVTAADIGPFLTMHLQQVHRVHVHSDLLPPDQLQAKAGSLETMEFTVASLRLDAIVSDVYRLSRSKVLAPIRAGRCRVNWKAEENPATSLQEGDVISFQGFGRFKILETGGLTKKGRQRVMIGKFV</sequence>